<dbReference type="FunFam" id="2.130.10.10:FF:000157">
    <property type="entry name" value="WD repeat domain 3"/>
    <property type="match status" value="1"/>
</dbReference>
<evidence type="ECO:0000313" key="9">
    <source>
        <dbReference type="Proteomes" id="UP000030752"/>
    </source>
</evidence>
<keyword evidence="2 6" id="KW-0853">WD repeat</keyword>
<dbReference type="PROSITE" id="PS50294">
    <property type="entry name" value="WD_REPEATS_REGION"/>
    <property type="match status" value="4"/>
</dbReference>
<dbReference type="PRINTS" id="PR00320">
    <property type="entry name" value="GPROTEINBRPT"/>
</dbReference>
<dbReference type="EMBL" id="KB822724">
    <property type="protein sequence ID" value="ETN37142.1"/>
    <property type="molecule type" value="Genomic_DNA"/>
</dbReference>
<dbReference type="InterPro" id="IPR051570">
    <property type="entry name" value="TBC1_cilium_biogenesis"/>
</dbReference>
<evidence type="ECO:0000313" key="8">
    <source>
        <dbReference type="EMBL" id="ETN37142.1"/>
    </source>
</evidence>
<reference evidence="8 9" key="1">
    <citation type="submission" date="2013-03" db="EMBL/GenBank/DDBJ databases">
        <title>The Genome Sequence of Phialophora europaea CBS 101466.</title>
        <authorList>
            <consortium name="The Broad Institute Genomics Platform"/>
            <person name="Cuomo C."/>
            <person name="de Hoog S."/>
            <person name="Gorbushina A."/>
            <person name="Walker B."/>
            <person name="Young S.K."/>
            <person name="Zeng Q."/>
            <person name="Gargeya S."/>
            <person name="Fitzgerald M."/>
            <person name="Haas B."/>
            <person name="Abouelleil A."/>
            <person name="Allen A.W."/>
            <person name="Alvarado L."/>
            <person name="Arachchi H.M."/>
            <person name="Berlin A.M."/>
            <person name="Chapman S.B."/>
            <person name="Gainer-Dewar J."/>
            <person name="Goldberg J."/>
            <person name="Griggs A."/>
            <person name="Gujja S."/>
            <person name="Hansen M."/>
            <person name="Howarth C."/>
            <person name="Imamovic A."/>
            <person name="Ireland A."/>
            <person name="Larimer J."/>
            <person name="McCowan C."/>
            <person name="Murphy C."/>
            <person name="Pearson M."/>
            <person name="Poon T.W."/>
            <person name="Priest M."/>
            <person name="Roberts A."/>
            <person name="Saif S."/>
            <person name="Shea T."/>
            <person name="Sisk P."/>
            <person name="Sykes S."/>
            <person name="Wortman J."/>
            <person name="Nusbaum C."/>
            <person name="Birren B."/>
        </authorList>
    </citation>
    <scope>NUCLEOTIDE SEQUENCE [LARGE SCALE GENOMIC DNA]</scope>
    <source>
        <strain evidence="8 9">CBS 101466</strain>
    </source>
</reference>
<dbReference type="GO" id="GO:0032040">
    <property type="term" value="C:small-subunit processome"/>
    <property type="evidence" value="ECO:0007669"/>
    <property type="project" value="EnsemblFungi"/>
</dbReference>
<evidence type="ECO:0000256" key="3">
    <source>
        <dbReference type="ARBA" id="ARBA00022737"/>
    </source>
</evidence>
<dbReference type="InParanoid" id="W2RKX0"/>
<feature type="repeat" description="WD" evidence="6">
    <location>
        <begin position="711"/>
        <end position="743"/>
    </location>
</feature>
<name>W2RKX0_CYPE1</name>
<dbReference type="SUPFAM" id="SSF50978">
    <property type="entry name" value="WD40 repeat-like"/>
    <property type="match status" value="2"/>
</dbReference>
<dbReference type="STRING" id="1220924.W2RKX0"/>
<dbReference type="PROSITE" id="PS50082">
    <property type="entry name" value="WD_REPEATS_2"/>
    <property type="match status" value="6"/>
</dbReference>
<comment type="similarity">
    <text evidence="5">Belongs to the WD repeat WDR3/UTP12 family.</text>
</comment>
<dbReference type="GO" id="GO:0000472">
    <property type="term" value="P:endonucleolytic cleavage to generate mature 5'-end of SSU-rRNA from (SSU-rRNA, 5.8S rRNA, LSU-rRNA)"/>
    <property type="evidence" value="ECO:0007669"/>
    <property type="project" value="EnsemblFungi"/>
</dbReference>
<comment type="subcellular location">
    <subcellularLocation>
        <location evidence="1">Nucleus</location>
        <location evidence="1">Nucleolus</location>
    </subcellularLocation>
</comment>
<protein>
    <recommendedName>
        <fullName evidence="7">Small-subunit processome Utp12 domain-containing protein</fullName>
    </recommendedName>
</protein>
<dbReference type="InterPro" id="IPR007148">
    <property type="entry name" value="SSU_processome_Utp12"/>
</dbReference>
<dbReference type="Proteomes" id="UP000030752">
    <property type="component" value="Unassembled WGS sequence"/>
</dbReference>
<dbReference type="Gene3D" id="2.130.10.10">
    <property type="entry name" value="YVTN repeat-like/Quinoprotein amine dehydrogenase"/>
    <property type="match status" value="4"/>
</dbReference>
<keyword evidence="3" id="KW-0677">Repeat</keyword>
<dbReference type="RefSeq" id="XP_008720674.1">
    <property type="nucleotide sequence ID" value="XM_008722452.1"/>
</dbReference>
<dbReference type="PROSITE" id="PS00678">
    <property type="entry name" value="WD_REPEATS_1"/>
    <property type="match status" value="2"/>
</dbReference>
<keyword evidence="9" id="KW-1185">Reference proteome</keyword>
<dbReference type="PANTHER" id="PTHR19853:SF0">
    <property type="entry name" value="WD REPEAT-CONTAINING PROTEIN 3"/>
    <property type="match status" value="1"/>
</dbReference>
<dbReference type="GO" id="GO:0000480">
    <property type="term" value="P:endonucleolytic cleavage in 5'-ETS of tricistronic rRNA transcript (SSU-rRNA, 5.8S rRNA, LSU-rRNA)"/>
    <property type="evidence" value="ECO:0007669"/>
    <property type="project" value="EnsemblFungi"/>
</dbReference>
<dbReference type="Pfam" id="PF04003">
    <property type="entry name" value="Utp12"/>
    <property type="match status" value="1"/>
</dbReference>
<dbReference type="GO" id="GO:0034511">
    <property type="term" value="F:U3 snoRNA binding"/>
    <property type="evidence" value="ECO:0007669"/>
    <property type="project" value="EnsemblFungi"/>
</dbReference>
<accession>W2RKX0</accession>
<feature type="repeat" description="WD" evidence="6">
    <location>
        <begin position="622"/>
        <end position="663"/>
    </location>
</feature>
<dbReference type="AlphaFoldDB" id="W2RKX0"/>
<sequence>MSTVRHCESWSSHICKSHERVTAKLITYVYRKFEHSKTFGQICSAASNAVWDSSSDNAPQSSRSTVAGSGRAIVGANESVLTWDIKKGELVDTWRVSDDSAPVTVITRCAAAPDLYAVGYNDGKIRVWDAVTSTIIITFNGHKSAITQLVFDKPGGRLASGSKDTDVIVWDLIGEVGLYRLRGHKDQITGLQFLCPQPGEADSASDEPAAYDHMISTGKDSLIKVWDLSTQHCVETHVAQTNGECWALGIDPDASVCVTAGNEGELKAWLINSAAMNQKAPNASNNQQKILIDRGTFYRSGRERTTGINFHPKRNLLAVHGTEKAVEVFYIRSEIEIRKALARKQRRKREKAGGELDQAKSDNATIDPATASVTDLIVPYLTIRTGGKVRSIDWAGGKSGKSVSVLVSTTNNQLEVFDAVIGDAKAKKSEPADYSRTLSVDAPGHRTDIRCLALSSDDRMLASASHGSLKIWNTRTQSCLRTLDCGYALCATFLPGDKIVAIGTKEGTLELFDIASSILLDTIQAHEREIWSMQVSPDGKNLVTGSADKSAKFWDFKVIQEEVLGTTRKVAKLTLVHTRTLKVADDILAVRFSPDSRLIAVSTLDNTIKVFFLDSLKLYLTLYGHKLPVLSISISYDSKLLVSSAADKNVRIWGLDFGDCHKTFFAHSDSILSVAFVSTNDDGNGHHFFSSSKDRTIKYFDGDKFEQIQTLAGHQSEIWALAVSNTGAFVASASHDKSIRIWQQTDEQIFLEEEREKELEDLYESTLLTSLEADERNAAEDPNAEGAVVDASKQTAQTLMAGEKIAEALSLGLEDLEIVRQHEELQSANPNKTLAPPQRNPILAIAQNNISASEYVLKTFEKIPAASLQDALLVLSFSQLPALFTFLGLWAEEGRNAALTCRILVFMLKVHQRQLVSQGGLKADLETLKHKLRTLLEGRRREAGWNLAGLRVLGRRVAEQEDSKGWLEGVEEEVPVKETKGIKRSFISVA</sequence>
<dbReference type="OrthoDB" id="407922at2759"/>
<evidence type="ECO:0000256" key="2">
    <source>
        <dbReference type="ARBA" id="ARBA00022574"/>
    </source>
</evidence>
<dbReference type="InterPro" id="IPR015943">
    <property type="entry name" value="WD40/YVTN_repeat-like_dom_sf"/>
</dbReference>
<evidence type="ECO:0000259" key="7">
    <source>
        <dbReference type="Pfam" id="PF04003"/>
    </source>
</evidence>
<organism evidence="8 9">
    <name type="scientific">Cyphellophora europaea (strain CBS 101466)</name>
    <name type="common">Phialophora europaea</name>
    <dbReference type="NCBI Taxonomy" id="1220924"/>
    <lineage>
        <taxon>Eukaryota</taxon>
        <taxon>Fungi</taxon>
        <taxon>Dikarya</taxon>
        <taxon>Ascomycota</taxon>
        <taxon>Pezizomycotina</taxon>
        <taxon>Eurotiomycetes</taxon>
        <taxon>Chaetothyriomycetidae</taxon>
        <taxon>Chaetothyriales</taxon>
        <taxon>Cyphellophoraceae</taxon>
        <taxon>Cyphellophora</taxon>
    </lineage>
</organism>
<evidence type="ECO:0000256" key="4">
    <source>
        <dbReference type="ARBA" id="ARBA00023242"/>
    </source>
</evidence>
<feature type="repeat" description="WD" evidence="6">
    <location>
        <begin position="442"/>
        <end position="482"/>
    </location>
</feature>
<feature type="domain" description="Small-subunit processome Utp12" evidence="7">
    <location>
        <begin position="853"/>
        <end position="953"/>
    </location>
</feature>
<dbReference type="GO" id="GO:0034388">
    <property type="term" value="C:Pwp2p-containing subcomplex of 90S preribosome"/>
    <property type="evidence" value="ECO:0007669"/>
    <property type="project" value="EnsemblFungi"/>
</dbReference>
<feature type="repeat" description="WD" evidence="6">
    <location>
        <begin position="214"/>
        <end position="236"/>
    </location>
</feature>
<evidence type="ECO:0000256" key="6">
    <source>
        <dbReference type="PROSITE-ProRule" id="PRU00221"/>
    </source>
</evidence>
<dbReference type="InterPro" id="IPR020472">
    <property type="entry name" value="WD40_PAC1"/>
</dbReference>
<feature type="repeat" description="WD" evidence="6">
    <location>
        <begin position="523"/>
        <end position="557"/>
    </location>
</feature>
<dbReference type="HOGENOM" id="CLU_005318_0_1_1"/>
<evidence type="ECO:0000256" key="1">
    <source>
        <dbReference type="ARBA" id="ARBA00004604"/>
    </source>
</evidence>
<dbReference type="SMART" id="SM00320">
    <property type="entry name" value="WD40"/>
    <property type="match status" value="11"/>
</dbReference>
<dbReference type="GO" id="GO:0000447">
    <property type="term" value="P:endonucleolytic cleavage in ITS1 to separate SSU-rRNA from 5.8S rRNA and LSU-rRNA from tricistronic rRNA transcript (SSU-rRNA, 5.8S rRNA, LSU-rRNA)"/>
    <property type="evidence" value="ECO:0007669"/>
    <property type="project" value="EnsemblFungi"/>
</dbReference>
<dbReference type="FunCoup" id="W2RKX0">
    <property type="interactions" value="1151"/>
</dbReference>
<dbReference type="eggNOG" id="KOG0306">
    <property type="taxonomic scope" value="Eukaryota"/>
</dbReference>
<dbReference type="InterPro" id="IPR001680">
    <property type="entry name" value="WD40_rpt"/>
</dbReference>
<dbReference type="Pfam" id="PF25173">
    <property type="entry name" value="Beta-prop_WDR3_1st"/>
    <property type="match status" value="1"/>
</dbReference>
<dbReference type="InterPro" id="IPR036322">
    <property type="entry name" value="WD40_repeat_dom_sf"/>
</dbReference>
<evidence type="ECO:0000256" key="5">
    <source>
        <dbReference type="ARBA" id="ARBA00038229"/>
    </source>
</evidence>
<gene>
    <name evidence="8" type="ORF">HMPREF1541_08132</name>
</gene>
<proteinExistence type="inferred from homology"/>
<feature type="repeat" description="WD" evidence="6">
    <location>
        <begin position="139"/>
        <end position="172"/>
    </location>
</feature>
<dbReference type="CDD" id="cd00200">
    <property type="entry name" value="WD40"/>
    <property type="match status" value="1"/>
</dbReference>
<keyword evidence="4" id="KW-0539">Nucleus</keyword>
<dbReference type="InterPro" id="IPR019775">
    <property type="entry name" value="WD40_repeat_CS"/>
</dbReference>
<dbReference type="FunFam" id="2.130.10.10:FF:000178">
    <property type="entry name" value="WD repeat domain 3"/>
    <property type="match status" value="1"/>
</dbReference>
<dbReference type="PANTHER" id="PTHR19853">
    <property type="entry name" value="WD REPEAT CONTAINING PROTEIN 3 WDR3"/>
    <property type="match status" value="1"/>
</dbReference>
<dbReference type="VEuPathDB" id="FungiDB:HMPREF1541_08132"/>
<dbReference type="GeneID" id="19975471"/>
<dbReference type="Pfam" id="PF25172">
    <property type="entry name" value="Beta-prop_WDR3_2nd"/>
    <property type="match status" value="1"/>
</dbReference>